<evidence type="ECO:0000256" key="6">
    <source>
        <dbReference type="ARBA" id="ARBA00022777"/>
    </source>
</evidence>
<dbReference type="EC" id="2.7.13.3" evidence="2"/>
<accession>A0ABX1YX60</accession>
<feature type="domain" description="Histidine kinase" evidence="11">
    <location>
        <begin position="470"/>
        <end position="697"/>
    </location>
</feature>
<dbReference type="InterPro" id="IPR011623">
    <property type="entry name" value="7TMR_DISM_rcpt_extracell_dom1"/>
</dbReference>
<keyword evidence="6" id="KW-0418">Kinase</keyword>
<comment type="catalytic activity">
    <reaction evidence="1">
        <text>ATP + protein L-histidine = ADP + protein N-phospho-L-histidine.</text>
        <dbReference type="EC" id="2.7.13.3"/>
    </reaction>
</comment>
<keyword evidence="4" id="KW-0808">Transferase</keyword>
<dbReference type="PANTHER" id="PTHR43711:SF1">
    <property type="entry name" value="HISTIDINE KINASE 1"/>
    <property type="match status" value="1"/>
</dbReference>
<keyword evidence="8" id="KW-0902">Two-component regulatory system</keyword>
<dbReference type="Pfam" id="PF07695">
    <property type="entry name" value="7TMR-DISM_7TM"/>
    <property type="match status" value="1"/>
</dbReference>
<sequence>MRKLFYKPYVLFLVLLFCVLLPGGSALGKGSQPEAVKGILDLSEWNWEHSGLAKLDGEWELVWSRLLTPDDFARGSYSSSPTYAQVPKEWKALRVDGGQLSNQGYATYRLLIRTDSADNGKDMGLYVPSVATAYKLWIDGRLAAMNGVVGTSKEEMVPANFPKPVFFHLQGSQTELVIQVSNFVQRKGGLWEAFRLGDSQEVIYEREKEMTSQLLIVGSLFTMGLYHMGLFLARRKDKSPLVFGFFSFAIGIRTMVTGQTLVAYLFPHISWELQVHLEYLSASFSMIMFALFVYYRYPAEMHKGLRNLFVGVLLAYSLFVLVTHASVYTYTMLHFQIVILVLIGFALYVFVRAFMRRRDGARLNMAAVAVFLVFALNDVLFDNRIIANGHLVQLGMLFYLFIESVNLSHQFSKSFARVETLSAQLKEWNEMLEEKVQERTEALEQSNENMQRVNKELVKMEKSRRHMLTNISHELGTPLTLIQGYVKAVLDRVDEENHDRYLRLTYEKTLILDRIIGDLFELSKLETGKIRFDCQAVSPAAYIRSLYDKYELSFKQEGYSFEFIDRSASVAHRGAPVWIDVLRMEQVVTNLLFNARKFTPSSGFIHLIVEQSGSREKGDLGVRVTVQDSGRGIDEEDLPFVFDRFYRGKESSKNSSTGTGLGLAICKEIIAQHGGTIEVESKLGSGSAFTFTLPVMNDMEEELAHDKGSENIDRR</sequence>
<evidence type="ECO:0000256" key="4">
    <source>
        <dbReference type="ARBA" id="ARBA00022679"/>
    </source>
</evidence>
<dbReference type="InterPro" id="IPR008979">
    <property type="entry name" value="Galactose-bd-like_sf"/>
</dbReference>
<dbReference type="InterPro" id="IPR003661">
    <property type="entry name" value="HisK_dim/P_dom"/>
</dbReference>
<dbReference type="SUPFAM" id="SSF55874">
    <property type="entry name" value="ATPase domain of HSP90 chaperone/DNA topoisomerase II/histidine kinase"/>
    <property type="match status" value="1"/>
</dbReference>
<evidence type="ECO:0000256" key="1">
    <source>
        <dbReference type="ARBA" id="ARBA00000085"/>
    </source>
</evidence>
<evidence type="ECO:0000256" key="2">
    <source>
        <dbReference type="ARBA" id="ARBA00012438"/>
    </source>
</evidence>
<reference evidence="12 13" key="1">
    <citation type="submission" date="2019-10" db="EMBL/GenBank/DDBJ databases">
        <title>Description of Paenibacillus choica sp. nov.</title>
        <authorList>
            <person name="Carlier A."/>
            <person name="Qi S."/>
        </authorList>
    </citation>
    <scope>NUCLEOTIDE SEQUENCE [LARGE SCALE GENOMIC DNA]</scope>
    <source>
        <strain evidence="12 13">LMG 31460</strain>
    </source>
</reference>
<organism evidence="12 13">
    <name type="scientific">Paenibacillus germinis</name>
    <dbReference type="NCBI Taxonomy" id="2654979"/>
    <lineage>
        <taxon>Bacteria</taxon>
        <taxon>Bacillati</taxon>
        <taxon>Bacillota</taxon>
        <taxon>Bacilli</taxon>
        <taxon>Bacillales</taxon>
        <taxon>Paenibacillaceae</taxon>
        <taxon>Paenibacillus</taxon>
    </lineage>
</organism>
<feature type="coiled-coil region" evidence="9">
    <location>
        <begin position="418"/>
        <end position="463"/>
    </location>
</feature>
<dbReference type="InterPro" id="IPR003594">
    <property type="entry name" value="HATPase_dom"/>
</dbReference>
<evidence type="ECO:0000256" key="10">
    <source>
        <dbReference type="SAM" id="Phobius"/>
    </source>
</evidence>
<keyword evidence="13" id="KW-1185">Reference proteome</keyword>
<dbReference type="CDD" id="cd00075">
    <property type="entry name" value="HATPase"/>
    <property type="match status" value="1"/>
</dbReference>
<dbReference type="Pfam" id="PF02518">
    <property type="entry name" value="HATPase_c"/>
    <property type="match status" value="1"/>
</dbReference>
<dbReference type="Gene3D" id="2.60.120.260">
    <property type="entry name" value="Galactose-binding domain-like"/>
    <property type="match status" value="1"/>
</dbReference>
<name>A0ABX1YX60_9BACL</name>
<keyword evidence="10" id="KW-1133">Transmembrane helix</keyword>
<evidence type="ECO:0000256" key="5">
    <source>
        <dbReference type="ARBA" id="ARBA00022741"/>
    </source>
</evidence>
<evidence type="ECO:0000256" key="8">
    <source>
        <dbReference type="ARBA" id="ARBA00023012"/>
    </source>
</evidence>
<dbReference type="InterPro" id="IPR004358">
    <property type="entry name" value="Sig_transdc_His_kin-like_C"/>
</dbReference>
<keyword evidence="3" id="KW-0597">Phosphoprotein</keyword>
<dbReference type="CDD" id="cd00082">
    <property type="entry name" value="HisKA"/>
    <property type="match status" value="1"/>
</dbReference>
<feature type="transmembrane region" description="Helical" evidence="10">
    <location>
        <begin position="363"/>
        <end position="381"/>
    </location>
</feature>
<feature type="transmembrane region" description="Helical" evidence="10">
    <location>
        <begin position="279"/>
        <end position="295"/>
    </location>
</feature>
<evidence type="ECO:0000259" key="11">
    <source>
        <dbReference type="PROSITE" id="PS50109"/>
    </source>
</evidence>
<proteinExistence type="predicted"/>
<dbReference type="SUPFAM" id="SSF49785">
    <property type="entry name" value="Galactose-binding domain-like"/>
    <property type="match status" value="1"/>
</dbReference>
<dbReference type="Proteomes" id="UP000658690">
    <property type="component" value="Unassembled WGS sequence"/>
</dbReference>
<dbReference type="PROSITE" id="PS50109">
    <property type="entry name" value="HIS_KIN"/>
    <property type="match status" value="1"/>
</dbReference>
<dbReference type="InterPro" id="IPR050736">
    <property type="entry name" value="Sensor_HK_Regulatory"/>
</dbReference>
<feature type="transmembrane region" description="Helical" evidence="10">
    <location>
        <begin position="214"/>
        <end position="233"/>
    </location>
</feature>
<feature type="transmembrane region" description="Helical" evidence="10">
    <location>
        <begin position="333"/>
        <end position="351"/>
    </location>
</feature>
<keyword evidence="10" id="KW-0472">Membrane</keyword>
<feature type="transmembrane region" description="Helical" evidence="10">
    <location>
        <begin position="307"/>
        <end position="327"/>
    </location>
</feature>
<dbReference type="SMART" id="SM00388">
    <property type="entry name" value="HisKA"/>
    <property type="match status" value="1"/>
</dbReference>
<dbReference type="InterPro" id="IPR036890">
    <property type="entry name" value="HATPase_C_sf"/>
</dbReference>
<dbReference type="PRINTS" id="PR00344">
    <property type="entry name" value="BCTRLSENSOR"/>
</dbReference>
<dbReference type="RefSeq" id="WP_171688866.1">
    <property type="nucleotide sequence ID" value="NZ_WHOC01000030.1"/>
</dbReference>
<dbReference type="SMART" id="SM00387">
    <property type="entry name" value="HATPase_c"/>
    <property type="match status" value="1"/>
</dbReference>
<protein>
    <recommendedName>
        <fullName evidence="2">histidine kinase</fullName>
        <ecNumber evidence="2">2.7.13.3</ecNumber>
    </recommendedName>
</protein>
<comment type="caution">
    <text evidence="12">The sequence shown here is derived from an EMBL/GenBank/DDBJ whole genome shotgun (WGS) entry which is preliminary data.</text>
</comment>
<dbReference type="EMBL" id="WHOC01000030">
    <property type="protein sequence ID" value="NOU85552.1"/>
    <property type="molecule type" value="Genomic_DNA"/>
</dbReference>
<evidence type="ECO:0000313" key="13">
    <source>
        <dbReference type="Proteomes" id="UP000658690"/>
    </source>
</evidence>
<evidence type="ECO:0000256" key="7">
    <source>
        <dbReference type="ARBA" id="ARBA00022840"/>
    </source>
</evidence>
<dbReference type="InterPro" id="IPR005467">
    <property type="entry name" value="His_kinase_dom"/>
</dbReference>
<dbReference type="Pfam" id="PF00512">
    <property type="entry name" value="HisKA"/>
    <property type="match status" value="1"/>
</dbReference>
<feature type="transmembrane region" description="Helical" evidence="10">
    <location>
        <begin position="245"/>
        <end position="267"/>
    </location>
</feature>
<keyword evidence="5" id="KW-0547">Nucleotide-binding</keyword>
<evidence type="ECO:0000256" key="9">
    <source>
        <dbReference type="SAM" id="Coils"/>
    </source>
</evidence>
<keyword evidence="9" id="KW-0175">Coiled coil</keyword>
<evidence type="ECO:0000256" key="3">
    <source>
        <dbReference type="ARBA" id="ARBA00022553"/>
    </source>
</evidence>
<gene>
    <name evidence="12" type="ORF">GC102_07135</name>
</gene>
<dbReference type="InterPro" id="IPR036097">
    <property type="entry name" value="HisK_dim/P_sf"/>
</dbReference>
<evidence type="ECO:0000313" key="12">
    <source>
        <dbReference type="EMBL" id="NOU85552.1"/>
    </source>
</evidence>
<dbReference type="Gene3D" id="1.10.287.130">
    <property type="match status" value="1"/>
</dbReference>
<keyword evidence="7" id="KW-0067">ATP-binding</keyword>
<dbReference type="Gene3D" id="3.30.565.10">
    <property type="entry name" value="Histidine kinase-like ATPase, C-terminal domain"/>
    <property type="match status" value="1"/>
</dbReference>
<dbReference type="SUPFAM" id="SSF47384">
    <property type="entry name" value="Homodimeric domain of signal transducing histidine kinase"/>
    <property type="match status" value="1"/>
</dbReference>
<keyword evidence="10" id="KW-0812">Transmembrane</keyword>
<dbReference type="PANTHER" id="PTHR43711">
    <property type="entry name" value="TWO-COMPONENT HISTIDINE KINASE"/>
    <property type="match status" value="1"/>
</dbReference>